<name>D1NTF2_9BIFI</name>
<accession>D1NTF2</accession>
<sequence length="46" mass="5494">MKRIAMQNRFLLYTMHHIVLFCRTPSSSVPHWRNRMQCSCVDILAT</sequence>
<dbReference type="EMBL" id="ABXB03000002">
    <property type="protein sequence ID" value="EFA23006.1"/>
    <property type="molecule type" value="Genomic_DNA"/>
</dbReference>
<evidence type="ECO:0000313" key="2">
    <source>
        <dbReference type="Proteomes" id="UP000003656"/>
    </source>
</evidence>
<evidence type="ECO:0000313" key="1">
    <source>
        <dbReference type="EMBL" id="EFA23006.1"/>
    </source>
</evidence>
<gene>
    <name evidence="1" type="ORF">BIFGAL_03110</name>
</gene>
<reference evidence="1 2" key="1">
    <citation type="submission" date="2009-11" db="EMBL/GenBank/DDBJ databases">
        <authorList>
            <person name="Weinstock G."/>
            <person name="Sodergren E."/>
            <person name="Clifton S."/>
            <person name="Fulton L."/>
            <person name="Fulton B."/>
            <person name="Courtney L."/>
            <person name="Fronick C."/>
            <person name="Harrison M."/>
            <person name="Strong C."/>
            <person name="Farmer C."/>
            <person name="Delahaunty K."/>
            <person name="Markovic C."/>
            <person name="Hall O."/>
            <person name="Minx P."/>
            <person name="Tomlinson C."/>
            <person name="Mitreva M."/>
            <person name="Nelson J."/>
            <person name="Hou S."/>
            <person name="Wollam A."/>
            <person name="Pepin K.H."/>
            <person name="Johnson M."/>
            <person name="Bhonagiri V."/>
            <person name="Nash W.E."/>
            <person name="Warren W."/>
            <person name="Chinwalla A."/>
            <person name="Mardis E.R."/>
            <person name="Wilson R.K."/>
        </authorList>
    </citation>
    <scope>NUCLEOTIDE SEQUENCE [LARGE SCALE GENOMIC DNA]</scope>
    <source>
        <strain evidence="1 2">DSM 20093</strain>
    </source>
</reference>
<protein>
    <submittedName>
        <fullName evidence="1">Uncharacterized protein</fullName>
    </submittedName>
</protein>
<organism evidence="1 2">
    <name type="scientific">Bifidobacterium gallicum DSM 20093 = LMG 11596</name>
    <dbReference type="NCBI Taxonomy" id="561180"/>
    <lineage>
        <taxon>Bacteria</taxon>
        <taxon>Bacillati</taxon>
        <taxon>Actinomycetota</taxon>
        <taxon>Actinomycetes</taxon>
        <taxon>Bifidobacteriales</taxon>
        <taxon>Bifidobacteriaceae</taxon>
        <taxon>Bifidobacterium</taxon>
    </lineage>
</organism>
<proteinExistence type="predicted"/>
<dbReference type="AlphaFoldDB" id="D1NTF2"/>
<comment type="caution">
    <text evidence="1">The sequence shown here is derived from an EMBL/GenBank/DDBJ whole genome shotgun (WGS) entry which is preliminary data.</text>
</comment>
<dbReference type="Proteomes" id="UP000003656">
    <property type="component" value="Unassembled WGS sequence"/>
</dbReference>